<protein>
    <submittedName>
        <fullName evidence="1">Uncharacterized protein</fullName>
    </submittedName>
</protein>
<name>A0A1I2E5Y4_9BACT</name>
<proteinExistence type="predicted"/>
<dbReference type="RefSeq" id="WP_093833097.1">
    <property type="nucleotide sequence ID" value="NZ_FOLQ01000021.1"/>
</dbReference>
<keyword evidence="2" id="KW-1185">Reference proteome</keyword>
<dbReference type="OrthoDB" id="886255at2"/>
<evidence type="ECO:0000313" key="1">
    <source>
        <dbReference type="EMBL" id="SFE87908.1"/>
    </source>
</evidence>
<accession>A0A1I2E5Y4</accession>
<organism evidence="1 2">
    <name type="scientific">Spirosoma endophyticum</name>
    <dbReference type="NCBI Taxonomy" id="662367"/>
    <lineage>
        <taxon>Bacteria</taxon>
        <taxon>Pseudomonadati</taxon>
        <taxon>Bacteroidota</taxon>
        <taxon>Cytophagia</taxon>
        <taxon>Cytophagales</taxon>
        <taxon>Cytophagaceae</taxon>
        <taxon>Spirosoma</taxon>
    </lineage>
</organism>
<dbReference type="AlphaFoldDB" id="A0A1I2E5Y4"/>
<evidence type="ECO:0000313" key="2">
    <source>
        <dbReference type="Proteomes" id="UP000198598"/>
    </source>
</evidence>
<dbReference type="STRING" id="662367.SAMN05216167_12125"/>
<reference evidence="1 2" key="1">
    <citation type="submission" date="2016-10" db="EMBL/GenBank/DDBJ databases">
        <authorList>
            <person name="de Groot N.N."/>
        </authorList>
    </citation>
    <scope>NUCLEOTIDE SEQUENCE [LARGE SCALE GENOMIC DNA]</scope>
    <source>
        <strain evidence="1 2">DSM 26130</strain>
    </source>
</reference>
<gene>
    <name evidence="1" type="ORF">SAMN05216167_12125</name>
</gene>
<sequence length="87" mass="10085">MQTTYHIKPNEVNDSLMKTIRELFKNEDELTITVSSEKKSEPVQTSEQEKEKLFYSLFGSWHGEETGDELVNQIYSARVSGTRDIEL</sequence>
<dbReference type="EMBL" id="FOLQ01000021">
    <property type="protein sequence ID" value="SFE87908.1"/>
    <property type="molecule type" value="Genomic_DNA"/>
</dbReference>
<dbReference type="Proteomes" id="UP000198598">
    <property type="component" value="Unassembled WGS sequence"/>
</dbReference>